<evidence type="ECO:0000256" key="3">
    <source>
        <dbReference type="ARBA" id="ARBA00022723"/>
    </source>
</evidence>
<dbReference type="InterPro" id="IPR015797">
    <property type="entry name" value="NUDIX_hydrolase-like_dom_sf"/>
</dbReference>
<evidence type="ECO:0000256" key="4">
    <source>
        <dbReference type="ARBA" id="ARBA00022801"/>
    </source>
</evidence>
<dbReference type="InterPro" id="IPR024195">
    <property type="entry name" value="NUDIX_hydrolase_YfcD_pred"/>
</dbReference>
<dbReference type="PROSITE" id="PS51462">
    <property type="entry name" value="NUDIX"/>
    <property type="match status" value="1"/>
</dbReference>
<dbReference type="Gene3D" id="3.90.79.10">
    <property type="entry name" value="Nucleoside Triphosphate Pyrophosphohydrolase"/>
    <property type="match status" value="1"/>
</dbReference>
<dbReference type="Pfam" id="PF00293">
    <property type="entry name" value="NUDIX"/>
    <property type="match status" value="1"/>
</dbReference>
<dbReference type="Proteomes" id="UP000008221">
    <property type="component" value="Chromosome"/>
</dbReference>
<dbReference type="STRING" id="351607.Acel_1185"/>
<accession>A0LU47</accession>
<evidence type="ECO:0000313" key="8">
    <source>
        <dbReference type="EMBL" id="ABK52957.1"/>
    </source>
</evidence>
<organism evidence="8 9">
    <name type="scientific">Acidothermus cellulolyticus (strain ATCC 43068 / DSM 8971 / 11B)</name>
    <dbReference type="NCBI Taxonomy" id="351607"/>
    <lineage>
        <taxon>Bacteria</taxon>
        <taxon>Bacillati</taxon>
        <taxon>Actinomycetota</taxon>
        <taxon>Actinomycetes</taxon>
        <taxon>Acidothermales</taxon>
        <taxon>Acidothermaceae</taxon>
        <taxon>Acidothermus</taxon>
    </lineage>
</organism>
<dbReference type="AlphaFoldDB" id="A0LU47"/>
<dbReference type="InterPro" id="IPR000086">
    <property type="entry name" value="NUDIX_hydrolase_dom"/>
</dbReference>
<evidence type="ECO:0000313" key="9">
    <source>
        <dbReference type="Proteomes" id="UP000008221"/>
    </source>
</evidence>
<evidence type="ECO:0000259" key="7">
    <source>
        <dbReference type="PROSITE" id="PS51462"/>
    </source>
</evidence>
<dbReference type="InParanoid" id="A0LU47"/>
<dbReference type="HOGENOM" id="CLU_060552_3_1_11"/>
<dbReference type="EMBL" id="CP000481">
    <property type="protein sequence ID" value="ABK52957.1"/>
    <property type="molecule type" value="Genomic_DNA"/>
</dbReference>
<feature type="binding site" evidence="6">
    <location>
        <position position="104"/>
    </location>
    <ligand>
        <name>Mg(2+)</name>
        <dbReference type="ChEBI" id="CHEBI:18420"/>
    </ligand>
</feature>
<proteinExistence type="inferred from homology"/>
<comment type="cofactor">
    <cofactor evidence="1">
        <name>Mg(2+)</name>
        <dbReference type="ChEBI" id="CHEBI:18420"/>
    </cofactor>
</comment>
<dbReference type="RefSeq" id="WP_011720020.1">
    <property type="nucleotide sequence ID" value="NC_008578.1"/>
</dbReference>
<keyword evidence="9" id="KW-1185">Reference proteome</keyword>
<evidence type="ECO:0000256" key="1">
    <source>
        <dbReference type="ARBA" id="ARBA00001946"/>
    </source>
</evidence>
<gene>
    <name evidence="8" type="ordered locus">Acel_1185</name>
</gene>
<evidence type="ECO:0000256" key="6">
    <source>
        <dbReference type="PIRSR" id="PIRSR017340-1"/>
    </source>
</evidence>
<dbReference type="SUPFAM" id="SSF55811">
    <property type="entry name" value="Nudix"/>
    <property type="match status" value="1"/>
</dbReference>
<reference evidence="8 9" key="1">
    <citation type="journal article" date="2009" name="Genome Res.">
        <title>Complete genome of the cellulolytic thermophile Acidothermus cellulolyticus 11B provides insights into its ecophysiological and evolutionary adaptations.</title>
        <authorList>
            <person name="Barabote R.D."/>
            <person name="Xie G."/>
            <person name="Leu D.H."/>
            <person name="Normand P."/>
            <person name="Necsulea A."/>
            <person name="Daubin V."/>
            <person name="Medigue C."/>
            <person name="Adney W.S."/>
            <person name="Xu X.C."/>
            <person name="Lapidus A."/>
            <person name="Parales R.E."/>
            <person name="Detter C."/>
            <person name="Pujic P."/>
            <person name="Bruce D."/>
            <person name="Lavire C."/>
            <person name="Challacombe J.F."/>
            <person name="Brettin T.S."/>
            <person name="Berry A.M."/>
        </authorList>
    </citation>
    <scope>NUCLEOTIDE SEQUENCE [LARGE SCALE GENOMIC DNA]</scope>
    <source>
        <strain evidence="9">ATCC 43068 / DSM 8971 / 11B</strain>
    </source>
</reference>
<keyword evidence="3 6" id="KW-0479">Metal-binding</keyword>
<keyword evidence="4 8" id="KW-0378">Hydrolase</keyword>
<dbReference type="CDD" id="cd04697">
    <property type="entry name" value="NUDIX_Hydrolase"/>
    <property type="match status" value="1"/>
</dbReference>
<dbReference type="GO" id="GO:0046872">
    <property type="term" value="F:metal ion binding"/>
    <property type="evidence" value="ECO:0007669"/>
    <property type="project" value="UniProtKB-KW"/>
</dbReference>
<dbReference type="GO" id="GO:0016817">
    <property type="term" value="F:hydrolase activity, acting on acid anhydrides"/>
    <property type="evidence" value="ECO:0007669"/>
    <property type="project" value="InterPro"/>
</dbReference>
<sequence length="187" mass="20381">MAGDTPAPGTGDIPAAVGAASELVTVLAEDGRPVGVAPRAEVRRRRLLHAATAVAVRRGDGRIYVHRRTPTKDIYPGAYDCWAGGVLTHGERPEIGAVRELAEELGIRGAVLRPLTVVRWADDRAQAVYHVFETTWDGPIIHQPEEVAWGDWWTLPMLAEQLARPDFPFVPDGRYLLEVTGLLPPLG</sequence>
<feature type="binding site" evidence="6">
    <location>
        <position position="100"/>
    </location>
    <ligand>
        <name>Mg(2+)</name>
        <dbReference type="ChEBI" id="CHEBI:18420"/>
    </ligand>
</feature>
<keyword evidence="5 6" id="KW-0460">Magnesium</keyword>
<dbReference type="KEGG" id="ace:Acel_1185"/>
<dbReference type="eggNOG" id="COG1443">
    <property type="taxonomic scope" value="Bacteria"/>
</dbReference>
<comment type="similarity">
    <text evidence="2">Belongs to the Nudix hydrolase family.</text>
</comment>
<evidence type="ECO:0000256" key="5">
    <source>
        <dbReference type="ARBA" id="ARBA00022842"/>
    </source>
</evidence>
<name>A0LU47_ACIC1</name>
<dbReference type="PIRSF" id="PIRSF017340">
    <property type="entry name" value="Nudix_hydro"/>
    <property type="match status" value="1"/>
</dbReference>
<dbReference type="InterPro" id="IPR020084">
    <property type="entry name" value="NUDIX_hydrolase_CS"/>
</dbReference>
<feature type="domain" description="Nudix hydrolase" evidence="7">
    <location>
        <begin position="47"/>
        <end position="175"/>
    </location>
</feature>
<dbReference type="PROSITE" id="PS00893">
    <property type="entry name" value="NUDIX_BOX"/>
    <property type="match status" value="1"/>
</dbReference>
<protein>
    <submittedName>
        <fullName evidence="8">NUDIX hydrolase</fullName>
    </submittedName>
</protein>
<evidence type="ECO:0000256" key="2">
    <source>
        <dbReference type="ARBA" id="ARBA00005582"/>
    </source>
</evidence>